<keyword evidence="3" id="KW-0808">Transferase</keyword>
<dbReference type="Pfam" id="PF03734">
    <property type="entry name" value="YkuD"/>
    <property type="match status" value="1"/>
</dbReference>
<dbReference type="KEGG" id="dak:DaAHT2_0540"/>
<dbReference type="InterPro" id="IPR036365">
    <property type="entry name" value="PGBD-like_sf"/>
</dbReference>
<keyword evidence="6 7" id="KW-0961">Cell wall biogenesis/degradation</keyword>
<keyword evidence="4 7" id="KW-0133">Cell shape</keyword>
<evidence type="ECO:0000256" key="2">
    <source>
        <dbReference type="ARBA" id="ARBA00005992"/>
    </source>
</evidence>
<evidence type="ECO:0000256" key="1">
    <source>
        <dbReference type="ARBA" id="ARBA00004752"/>
    </source>
</evidence>
<dbReference type="InterPro" id="IPR045380">
    <property type="entry name" value="LD_TPept_scaffold_dom"/>
</dbReference>
<feature type="chain" id="PRO_5003091528" evidence="8">
    <location>
        <begin position="25"/>
        <end position="557"/>
    </location>
</feature>
<sequence>MSFQRLYLLLLLSFTLLLPLPASGQENQDSEPIRQLLEATDPSEPLTIHRIHLRATPLLREFYRQRAFQPAWVDTNGAPQGSAQLLLAAIKEADADGLSPRDYHLESILVLSSLLAAHPSPGLAAELDLLLTDAFLLLGYHLLHGRVDQESGAPQWQVEHSQAKLSLALHAAAAPDGNPQAILTGLLPQQAGYRELRATLADYRRLAEQGGWPQVPGSTTLRLGDRDHRVVTLRQRLHRSRDLSGTAARGDVFDETLEAAVRSFQQRHGLLADGVVGRQTLAALNVPLEVRIRQLKLNLERWRWLAEEFGRRHILVNTAANKLELIEDEQAILSMRVVTGTPYRRTPNFSDRVTYLVLNPYWNIPASIAAQDILPELQENPDYLAQNGIKVLDGWNADSATVTPDTVDWERLRTRPQAFPYRLRQDPGPRNPLGRIKFMFPNAYSVYLHDTPARELFHRQTRNFSSGCIRLERPLELAANLLAGTPLDSVGALRRALFDETSHDRHVRLPSPVPVHLVYWTAWVAPDGSVQFRDDIYERDGLLAQALTTPPPMLASR</sequence>
<dbReference type="RefSeq" id="WP_013162777.1">
    <property type="nucleotide sequence ID" value="NC_014216.1"/>
</dbReference>
<evidence type="ECO:0000256" key="4">
    <source>
        <dbReference type="ARBA" id="ARBA00022960"/>
    </source>
</evidence>
<dbReference type="Proteomes" id="UP000001508">
    <property type="component" value="Chromosome"/>
</dbReference>
<dbReference type="STRING" id="589865.DaAHT2_0540"/>
<dbReference type="InterPro" id="IPR036366">
    <property type="entry name" value="PGBDSf"/>
</dbReference>
<evidence type="ECO:0000256" key="5">
    <source>
        <dbReference type="ARBA" id="ARBA00022984"/>
    </source>
</evidence>
<feature type="active site" description="Nucleophile" evidence="7">
    <location>
        <position position="468"/>
    </location>
</feature>
<feature type="signal peptide" evidence="8">
    <location>
        <begin position="1"/>
        <end position="24"/>
    </location>
</feature>
<organism evidence="10 11">
    <name type="scientific">Desulfurivibrio alkaliphilus (strain DSM 19089 / UNIQEM U267 / AHT2)</name>
    <dbReference type="NCBI Taxonomy" id="589865"/>
    <lineage>
        <taxon>Bacteria</taxon>
        <taxon>Pseudomonadati</taxon>
        <taxon>Thermodesulfobacteriota</taxon>
        <taxon>Desulfobulbia</taxon>
        <taxon>Desulfobulbales</taxon>
        <taxon>Desulfobulbaceae</taxon>
        <taxon>Desulfurivibrio</taxon>
    </lineage>
</organism>
<dbReference type="FunCoup" id="D6Z0L7">
    <property type="interactions" value="53"/>
</dbReference>
<dbReference type="Gene3D" id="1.10.101.10">
    <property type="entry name" value="PGBD-like superfamily/PGBD"/>
    <property type="match status" value="1"/>
</dbReference>
<evidence type="ECO:0000256" key="6">
    <source>
        <dbReference type="ARBA" id="ARBA00023316"/>
    </source>
</evidence>
<keyword evidence="8" id="KW-0732">Signal</keyword>
<dbReference type="HOGENOM" id="CLU_020360_3_4_7"/>
<dbReference type="UniPathway" id="UPA00219"/>
<dbReference type="Pfam" id="PF01471">
    <property type="entry name" value="PG_binding_1"/>
    <property type="match status" value="1"/>
</dbReference>
<feature type="domain" description="L,D-TPase catalytic" evidence="9">
    <location>
        <begin position="312"/>
        <end position="490"/>
    </location>
</feature>
<dbReference type="PROSITE" id="PS52029">
    <property type="entry name" value="LD_TPASE"/>
    <property type="match status" value="1"/>
</dbReference>
<evidence type="ECO:0000313" key="11">
    <source>
        <dbReference type="Proteomes" id="UP000001508"/>
    </source>
</evidence>
<dbReference type="eggNOG" id="COG2989">
    <property type="taxonomic scope" value="Bacteria"/>
</dbReference>
<evidence type="ECO:0000256" key="3">
    <source>
        <dbReference type="ARBA" id="ARBA00022679"/>
    </source>
</evidence>
<comment type="pathway">
    <text evidence="1 7">Cell wall biogenesis; peptidoglycan biosynthesis.</text>
</comment>
<dbReference type="InterPro" id="IPR038063">
    <property type="entry name" value="Transpep_catalytic_dom"/>
</dbReference>
<dbReference type="SUPFAM" id="SSF47090">
    <property type="entry name" value="PGBD-like"/>
    <property type="match status" value="1"/>
</dbReference>
<dbReference type="Gene3D" id="2.40.440.10">
    <property type="entry name" value="L,D-transpeptidase catalytic domain-like"/>
    <property type="match status" value="1"/>
</dbReference>
<dbReference type="GO" id="GO:0016740">
    <property type="term" value="F:transferase activity"/>
    <property type="evidence" value="ECO:0007669"/>
    <property type="project" value="UniProtKB-KW"/>
</dbReference>
<evidence type="ECO:0000256" key="7">
    <source>
        <dbReference type="PROSITE-ProRule" id="PRU01373"/>
    </source>
</evidence>
<dbReference type="PANTHER" id="PTHR41533:SF2">
    <property type="entry name" value="BLR7131 PROTEIN"/>
    <property type="match status" value="1"/>
</dbReference>
<dbReference type="GO" id="GO:0004180">
    <property type="term" value="F:carboxypeptidase activity"/>
    <property type="evidence" value="ECO:0007669"/>
    <property type="project" value="UniProtKB-ARBA"/>
</dbReference>
<evidence type="ECO:0000313" key="10">
    <source>
        <dbReference type="EMBL" id="ADH85246.1"/>
    </source>
</evidence>
<accession>D6Z0L7</accession>
<keyword evidence="11" id="KW-1185">Reference proteome</keyword>
<dbReference type="CDD" id="cd16913">
    <property type="entry name" value="YkuD_like"/>
    <property type="match status" value="1"/>
</dbReference>
<dbReference type="EMBL" id="CP001940">
    <property type="protein sequence ID" value="ADH85246.1"/>
    <property type="molecule type" value="Genomic_DNA"/>
</dbReference>
<dbReference type="GO" id="GO:0008360">
    <property type="term" value="P:regulation of cell shape"/>
    <property type="evidence" value="ECO:0007669"/>
    <property type="project" value="UniProtKB-UniRule"/>
</dbReference>
<dbReference type="InParanoid" id="D6Z0L7"/>
<dbReference type="Pfam" id="PF20142">
    <property type="entry name" value="Scaffold"/>
    <property type="match status" value="1"/>
</dbReference>
<dbReference type="SUPFAM" id="SSF141523">
    <property type="entry name" value="L,D-transpeptidase catalytic domain-like"/>
    <property type="match status" value="1"/>
</dbReference>
<keyword evidence="5 7" id="KW-0573">Peptidoglycan synthesis</keyword>
<reference evidence="11" key="1">
    <citation type="submission" date="2010-02" db="EMBL/GenBank/DDBJ databases">
        <title>Complete sequence of Desulfurivibrio alkaliphilus AHT2.</title>
        <authorList>
            <consortium name="US DOE Joint Genome Institute"/>
            <person name="Pitluck S."/>
            <person name="Chertkov O."/>
            <person name="Detter J.C."/>
            <person name="Han C."/>
            <person name="Tapia R."/>
            <person name="Larimer F."/>
            <person name="Land M."/>
            <person name="Hauser L."/>
            <person name="Kyrpides N."/>
            <person name="Mikhailova N."/>
            <person name="Sorokin D.Y."/>
            <person name="Muyzer G."/>
            <person name="Woyke T."/>
        </authorList>
    </citation>
    <scope>NUCLEOTIDE SEQUENCE [LARGE SCALE GENOMIC DNA]</scope>
    <source>
        <strain evidence="11">DSM 19089 / UNIQEM U267 / AHT2</strain>
    </source>
</reference>
<evidence type="ECO:0000256" key="8">
    <source>
        <dbReference type="SAM" id="SignalP"/>
    </source>
</evidence>
<dbReference type="InterPro" id="IPR052905">
    <property type="entry name" value="LD-transpeptidase_YkuD-like"/>
</dbReference>
<dbReference type="InterPro" id="IPR002477">
    <property type="entry name" value="Peptidoglycan-bd-like"/>
</dbReference>
<dbReference type="OrthoDB" id="9778545at2"/>
<protein>
    <submittedName>
        <fullName evidence="10">ErfK/YbiS/YcfS/YnhG family protein</fullName>
    </submittedName>
</protein>
<dbReference type="PANTHER" id="PTHR41533">
    <property type="entry name" value="L,D-TRANSPEPTIDASE HI_1667-RELATED"/>
    <property type="match status" value="1"/>
</dbReference>
<feature type="active site" description="Proton donor/acceptor" evidence="7">
    <location>
        <position position="449"/>
    </location>
</feature>
<proteinExistence type="inferred from homology"/>
<dbReference type="AlphaFoldDB" id="D6Z0L7"/>
<gene>
    <name evidence="10" type="ordered locus">DaAHT2_0540</name>
</gene>
<name>D6Z0L7_DESAT</name>
<evidence type="ECO:0000259" key="9">
    <source>
        <dbReference type="PROSITE" id="PS52029"/>
    </source>
</evidence>
<dbReference type="GO" id="GO:0071555">
    <property type="term" value="P:cell wall organization"/>
    <property type="evidence" value="ECO:0007669"/>
    <property type="project" value="UniProtKB-UniRule"/>
</dbReference>
<dbReference type="InterPro" id="IPR005490">
    <property type="entry name" value="LD_TPept_cat_dom"/>
</dbReference>
<comment type="similarity">
    <text evidence="2">Belongs to the YkuD family.</text>
</comment>
<dbReference type="GO" id="GO:0009252">
    <property type="term" value="P:peptidoglycan biosynthetic process"/>
    <property type="evidence" value="ECO:0007669"/>
    <property type="project" value="UniProtKB-UniPathway"/>
</dbReference>